<keyword evidence="4" id="KW-1185">Reference proteome</keyword>
<dbReference type="Gene3D" id="3.30.2090.10">
    <property type="entry name" value="Multidrug efflux transporter AcrB TolC docking domain, DN and DC subdomains"/>
    <property type="match status" value="2"/>
</dbReference>
<dbReference type="Gene3D" id="1.20.1640.10">
    <property type="entry name" value="Multidrug efflux transporter AcrB transmembrane domain"/>
    <property type="match status" value="2"/>
</dbReference>
<proteinExistence type="predicted"/>
<feature type="transmembrane region" description="Helical" evidence="2">
    <location>
        <begin position="546"/>
        <end position="566"/>
    </location>
</feature>
<feature type="transmembrane region" description="Helical" evidence="2">
    <location>
        <begin position="897"/>
        <end position="917"/>
    </location>
</feature>
<sequence length="1071" mass="113708">MKIELPGLGHDGASHNGANHGGDEKSGQSFTALFVRRPILAAVLNTLLVVAGLAALAGVEVRELPDVDQPVITVQTTYDGASPQTMDQEVTQVIEGAVARVSGLKALSSQSQFGNSRVTMEFNDTVDLSDAANDVRDAVGRVVNQLPDDADEPRIIKADADSDPIMRLAVTSSKLSMEDLTQLVDNEITDRLAAVEGVADVQLYGDQDKVFRVDINQAALAGRGLTVADVSKALESAALDVPAGSLKSTSQDIVVRATANLTTPRDFENVLIAPNVRVRDVASVALGPDDGSTVLRSNAVQGVGLGIIRQAQSNTLNISEGVRKAVDEMQKTLPEGTRIAVTGDDAIFIQGALHEVEIALILSATVVVAVIYLFLRDWRATLIPALTMPVALIGTLVAIYLVGFSINILTLLAIVLATGLVVDDAIVVLENIVRRRAEGMGPRAAAVLGTQEVFFAVIATTATLAAVFIPLSFLPGQIGGLFKEFGFVLAFSVALSSITALTLCPMLASRMLTKPIKEEHGLLGVFGSAFARVYAVALRFCLNAPLVVIAFSVIFSIAAYNVFGLVKSELTPREDRATIMLRLTAPQGVSLDYTRDQMQRVEENLKPLRDSGEITNIFSISGFGSNKNSGFMVLTLAPWDERSRSQDQIAADVNAATSRVPALRGFTMQSNSLKIRGAGNGLQMALVGNDYDLLTSTALKLVSQMETSPLFDTPRLTNEPTQSQLSVSIDRERASDLGIEIAGLSTAMQSLLEGRSVVDVFVNGDALPVKLTSTTRPLDDPTDLENIFLKAADGKMVPMSTIATLKEGAVAPQLNREQQLASVSISSGLRNGVALGDAVKGMTALAQPLLPPGVRLIPMAEAKTLGENSNAMLMTFGFAIAIILLVLAAQFESVLSSLIIMATVPLGLACAAIALVLTGSSLNVYSQIGLVLLVGVMAKNGILIVEFANQLRDRGAEVREAIETACAMRLRPVMMTMIATIIGGVPLVLARGAGAEARIALGWVIVGGLGFAVLVTLFITPVAYLLLARFAKPHVHEERRFHQELAHASRRKAENADAEEKEKEEPLLAAE</sequence>
<dbReference type="Gene3D" id="3.30.70.1320">
    <property type="entry name" value="Multidrug efflux transporter AcrB pore domain like"/>
    <property type="match status" value="1"/>
</dbReference>
<evidence type="ECO:0000313" key="4">
    <source>
        <dbReference type="Proteomes" id="UP001589692"/>
    </source>
</evidence>
<feature type="transmembrane region" description="Helical" evidence="2">
    <location>
        <begin position="453"/>
        <end position="473"/>
    </location>
</feature>
<dbReference type="EMBL" id="JBHMAA010000028">
    <property type="protein sequence ID" value="MFB9951823.1"/>
    <property type="molecule type" value="Genomic_DNA"/>
</dbReference>
<feature type="transmembrane region" description="Helical" evidence="2">
    <location>
        <begin position="382"/>
        <end position="402"/>
    </location>
</feature>
<evidence type="ECO:0000313" key="3">
    <source>
        <dbReference type="EMBL" id="MFB9951823.1"/>
    </source>
</evidence>
<reference evidence="3 4" key="1">
    <citation type="submission" date="2024-09" db="EMBL/GenBank/DDBJ databases">
        <authorList>
            <person name="Sun Q."/>
            <person name="Mori K."/>
        </authorList>
    </citation>
    <scope>NUCLEOTIDE SEQUENCE [LARGE SCALE GENOMIC DNA]</scope>
    <source>
        <strain evidence="3 4">TBRC 4938</strain>
    </source>
</reference>
<protein>
    <submittedName>
        <fullName evidence="3">Efflux RND transporter permease subunit</fullName>
    </submittedName>
</protein>
<keyword evidence="2" id="KW-0812">Transmembrane</keyword>
<feature type="transmembrane region" description="Helical" evidence="2">
    <location>
        <begin position="358"/>
        <end position="375"/>
    </location>
</feature>
<keyword evidence="2" id="KW-1133">Transmembrane helix</keyword>
<dbReference type="PANTHER" id="PTHR32063">
    <property type="match status" value="1"/>
</dbReference>
<dbReference type="PANTHER" id="PTHR32063:SF14">
    <property type="entry name" value="BLL4319 PROTEIN"/>
    <property type="match status" value="1"/>
</dbReference>
<feature type="transmembrane region" description="Helical" evidence="2">
    <location>
        <begin position="485"/>
        <end position="508"/>
    </location>
</feature>
<dbReference type="SUPFAM" id="SSF82693">
    <property type="entry name" value="Multidrug efflux transporter AcrB pore domain, PN1, PN2, PC1 and PC2 subdomains"/>
    <property type="match status" value="4"/>
</dbReference>
<feature type="region of interest" description="Disordered" evidence="1">
    <location>
        <begin position="1"/>
        <end position="25"/>
    </location>
</feature>
<dbReference type="SUPFAM" id="SSF82866">
    <property type="entry name" value="Multidrug efflux transporter AcrB transmembrane domain"/>
    <property type="match status" value="2"/>
</dbReference>
<name>A0ABV6AQ40_9HYPH</name>
<dbReference type="PRINTS" id="PR00702">
    <property type="entry name" value="ACRIFLAVINRP"/>
</dbReference>
<dbReference type="RefSeq" id="WP_377264636.1">
    <property type="nucleotide sequence ID" value="NZ_JBHMAA010000028.1"/>
</dbReference>
<dbReference type="Pfam" id="PF00873">
    <property type="entry name" value="ACR_tran"/>
    <property type="match status" value="1"/>
</dbReference>
<dbReference type="Proteomes" id="UP001589692">
    <property type="component" value="Unassembled WGS sequence"/>
</dbReference>
<gene>
    <name evidence="3" type="ORF">ACFFP0_23485</name>
</gene>
<feature type="transmembrane region" description="Helical" evidence="2">
    <location>
        <begin position="1001"/>
        <end position="1027"/>
    </location>
</feature>
<feature type="transmembrane region" description="Helical" evidence="2">
    <location>
        <begin position="929"/>
        <end position="948"/>
    </location>
</feature>
<organism evidence="3 4">
    <name type="scientific">Rhizobium puerariae</name>
    <dbReference type="NCBI Taxonomy" id="1585791"/>
    <lineage>
        <taxon>Bacteria</taxon>
        <taxon>Pseudomonadati</taxon>
        <taxon>Pseudomonadota</taxon>
        <taxon>Alphaproteobacteria</taxon>
        <taxon>Hyphomicrobiales</taxon>
        <taxon>Rhizobiaceae</taxon>
        <taxon>Rhizobium/Agrobacterium group</taxon>
        <taxon>Rhizobium</taxon>
    </lineage>
</organism>
<dbReference type="SUPFAM" id="SSF82714">
    <property type="entry name" value="Multidrug efflux transporter AcrB TolC docking domain, DN and DC subdomains"/>
    <property type="match status" value="2"/>
</dbReference>
<evidence type="ECO:0000256" key="2">
    <source>
        <dbReference type="SAM" id="Phobius"/>
    </source>
</evidence>
<keyword evidence="2" id="KW-0472">Membrane</keyword>
<evidence type="ECO:0000256" key="1">
    <source>
        <dbReference type="SAM" id="MobiDB-lite"/>
    </source>
</evidence>
<dbReference type="Gene3D" id="3.30.70.1430">
    <property type="entry name" value="Multidrug efflux transporter AcrB pore domain"/>
    <property type="match status" value="2"/>
</dbReference>
<dbReference type="Gene3D" id="3.30.70.1440">
    <property type="entry name" value="Multidrug efflux transporter AcrB pore domain"/>
    <property type="match status" value="1"/>
</dbReference>
<accession>A0ABV6AQ40</accession>
<feature type="region of interest" description="Disordered" evidence="1">
    <location>
        <begin position="1045"/>
        <end position="1071"/>
    </location>
</feature>
<feature type="transmembrane region" description="Helical" evidence="2">
    <location>
        <begin position="968"/>
        <end position="989"/>
    </location>
</feature>
<feature type="transmembrane region" description="Helical" evidence="2">
    <location>
        <begin position="871"/>
        <end position="891"/>
    </location>
</feature>
<dbReference type="InterPro" id="IPR001036">
    <property type="entry name" value="Acrflvin-R"/>
</dbReference>
<comment type="caution">
    <text evidence="3">The sequence shown here is derived from an EMBL/GenBank/DDBJ whole genome shotgun (WGS) entry which is preliminary data.</text>
</comment>
<feature type="transmembrane region" description="Helical" evidence="2">
    <location>
        <begin position="408"/>
        <end position="433"/>
    </location>
</feature>
<dbReference type="InterPro" id="IPR027463">
    <property type="entry name" value="AcrB_DN_DC_subdom"/>
</dbReference>